<sequence>MKRNSQVLLALASFAAVSHTHAVEIETGDSDVKLRWDNTVKYSTAFRLKDRAAALTNDANQDDGNRNFGKGMVSNRVDLLSEFDLTYKNLGARVSGAAWYDSVYHRATDNNFPFTYNAMSVTASAFPAATRDLHGSKGELLDAFVFAKGDVGGMPGSVRIGRHALVYGETLFFGNNGIAAAQQPIDVVKLLSVPNTQFKELIRPVGQVSGQLQVQPNLTLGGYYQYRWEKNVMPGVGSYFAGADFFDAGGERLFTGPASADLRGSDLRAKNSGQGGLQVKWSPQGSGIDVGFYAAQYHDKSPQIVIRPATSSYVLAYHEDIRTYGASVSTTVGEFNFSAEASVRRNTPLVQAGTPDLFGVVPAMFGGPLAPADNSNNPSYPVGNSAHFNLSTLASFGPSVIASEASLVGELAWNRLTGITKNAAMLDPGATRDAWGMRMVYTPSYRQVLPGLDLNVPVGLSYFPKGRSSVITAFGPDKGGDVSVGISGEYMSTWNFGLNVTHFYGAAGNATALHGQGSVFTFKQNFKDRDFISLSVRRTF</sequence>
<reference evidence="2 3" key="1">
    <citation type="submission" date="2019-11" db="EMBL/GenBank/DDBJ databases">
        <title>Novel species isolated from a subtropical stream in China.</title>
        <authorList>
            <person name="Lu H."/>
        </authorList>
    </citation>
    <scope>NUCLEOTIDE SEQUENCE [LARGE SCALE GENOMIC DNA]</scope>
    <source>
        <strain evidence="2 3">FT92W</strain>
    </source>
</reference>
<dbReference type="InterPro" id="IPR010727">
    <property type="entry name" value="DUF1302"/>
</dbReference>
<dbReference type="Proteomes" id="UP000446768">
    <property type="component" value="Unassembled WGS sequence"/>
</dbReference>
<keyword evidence="1" id="KW-0732">Signal</keyword>
<accession>A0A7X2LUB0</accession>
<evidence type="ECO:0000313" key="2">
    <source>
        <dbReference type="EMBL" id="MRV73773.1"/>
    </source>
</evidence>
<feature type="signal peptide" evidence="1">
    <location>
        <begin position="1"/>
        <end position="22"/>
    </location>
</feature>
<evidence type="ECO:0000256" key="1">
    <source>
        <dbReference type="SAM" id="SignalP"/>
    </source>
</evidence>
<dbReference type="Pfam" id="PF06980">
    <property type="entry name" value="DUF1302"/>
    <property type="match status" value="1"/>
</dbReference>
<comment type="caution">
    <text evidence="2">The sequence shown here is derived from an EMBL/GenBank/DDBJ whole genome shotgun (WGS) entry which is preliminary data.</text>
</comment>
<organism evidence="2 3">
    <name type="scientific">Pseudoduganella rivuli</name>
    <dbReference type="NCBI Taxonomy" id="2666085"/>
    <lineage>
        <taxon>Bacteria</taxon>
        <taxon>Pseudomonadati</taxon>
        <taxon>Pseudomonadota</taxon>
        <taxon>Betaproteobacteria</taxon>
        <taxon>Burkholderiales</taxon>
        <taxon>Oxalobacteraceae</taxon>
        <taxon>Telluria group</taxon>
        <taxon>Pseudoduganella</taxon>
    </lineage>
</organism>
<gene>
    <name evidence="2" type="ORF">GJ700_18850</name>
</gene>
<dbReference type="AlphaFoldDB" id="A0A7X2LUB0"/>
<name>A0A7X2LUB0_9BURK</name>
<dbReference type="RefSeq" id="WP_154376659.1">
    <property type="nucleotide sequence ID" value="NZ_WKJJ01000011.1"/>
</dbReference>
<evidence type="ECO:0000313" key="3">
    <source>
        <dbReference type="Proteomes" id="UP000446768"/>
    </source>
</evidence>
<protein>
    <submittedName>
        <fullName evidence="2">DUF1302 family protein</fullName>
    </submittedName>
</protein>
<proteinExistence type="predicted"/>
<dbReference type="EMBL" id="WKJJ01000011">
    <property type="protein sequence ID" value="MRV73773.1"/>
    <property type="molecule type" value="Genomic_DNA"/>
</dbReference>
<keyword evidence="3" id="KW-1185">Reference proteome</keyword>
<feature type="chain" id="PRO_5031535570" evidence="1">
    <location>
        <begin position="23"/>
        <end position="540"/>
    </location>
</feature>